<proteinExistence type="predicted"/>
<accession>A0A897N1K1</accession>
<organism evidence="1 2">
    <name type="scientific">Halapricum desulfuricans</name>
    <dbReference type="NCBI Taxonomy" id="2841257"/>
    <lineage>
        <taxon>Archaea</taxon>
        <taxon>Methanobacteriati</taxon>
        <taxon>Methanobacteriota</taxon>
        <taxon>Stenosarchaea group</taxon>
        <taxon>Halobacteria</taxon>
        <taxon>Halobacteriales</taxon>
        <taxon>Haloarculaceae</taxon>
        <taxon>Halapricum</taxon>
    </lineage>
</organism>
<name>A0A897N1K1_9EURY</name>
<gene>
    <name evidence="1" type="ORF">HSR121_1753</name>
</gene>
<protein>
    <submittedName>
        <fullName evidence="1">Uncharacterized protein</fullName>
    </submittedName>
</protein>
<dbReference type="AlphaFoldDB" id="A0A897N1K1"/>
<evidence type="ECO:0000313" key="2">
    <source>
        <dbReference type="Proteomes" id="UP000663525"/>
    </source>
</evidence>
<reference evidence="1" key="1">
    <citation type="submission" date="2020-11" db="EMBL/GenBank/DDBJ databases">
        <title>Carbohydrate-dependent, anaerobic sulfur respiration: A novel catabolism in halophilic archaea.</title>
        <authorList>
            <person name="Sorokin D.Y."/>
            <person name="Messina E."/>
            <person name="Smedile F."/>
            <person name="La Cono V."/>
            <person name="Hallsworth J.E."/>
            <person name="Yakimov M.M."/>
        </authorList>
    </citation>
    <scope>NUCLEOTIDE SEQUENCE</scope>
    <source>
        <strain evidence="1">HSR12-1</strain>
    </source>
</reference>
<dbReference type="Proteomes" id="UP000663525">
    <property type="component" value="Chromosome"/>
</dbReference>
<sequence>MDTNENVEPTYAKFILKTTEWGDIVEFFNAIIEIDRAGRKSMR</sequence>
<dbReference type="EMBL" id="CP064787">
    <property type="protein sequence ID" value="QSG06088.1"/>
    <property type="molecule type" value="Genomic_DNA"/>
</dbReference>
<evidence type="ECO:0000313" key="1">
    <source>
        <dbReference type="EMBL" id="QSG06088.1"/>
    </source>
</evidence>